<dbReference type="InterPro" id="IPR052289">
    <property type="entry name" value="Calcyclin-binding_UBL-bridge"/>
</dbReference>
<protein>
    <recommendedName>
        <fullName evidence="2">CS domain-containing protein</fullName>
    </recommendedName>
</protein>
<evidence type="ECO:0000256" key="1">
    <source>
        <dbReference type="SAM" id="MobiDB-lite"/>
    </source>
</evidence>
<dbReference type="PANTHER" id="PTHR13164">
    <property type="entry name" value="CALICYLIN BINDING PROTEIN"/>
    <property type="match status" value="1"/>
</dbReference>
<reference evidence="3 4" key="1">
    <citation type="submission" date="2024-10" db="EMBL/GenBank/DDBJ databases">
        <title>Updated reference genomes for cyclostephanoid diatoms.</title>
        <authorList>
            <person name="Roberts W.R."/>
            <person name="Alverson A.J."/>
        </authorList>
    </citation>
    <scope>NUCLEOTIDE SEQUENCE [LARGE SCALE GENOMIC DNA]</scope>
    <source>
        <strain evidence="3 4">AJA276-08</strain>
    </source>
</reference>
<comment type="caution">
    <text evidence="3">The sequence shown here is derived from an EMBL/GenBank/DDBJ whole genome shotgun (WGS) entry which is preliminary data.</text>
</comment>
<evidence type="ECO:0000259" key="2">
    <source>
        <dbReference type="PROSITE" id="PS51203"/>
    </source>
</evidence>
<dbReference type="AlphaFoldDB" id="A0ABD3MKK3"/>
<accession>A0ABD3MKK3</accession>
<dbReference type="InterPro" id="IPR008978">
    <property type="entry name" value="HSP20-like_chaperone"/>
</dbReference>
<proteinExistence type="predicted"/>
<dbReference type="SUPFAM" id="SSF49764">
    <property type="entry name" value="HSP20-like chaperones"/>
    <property type="match status" value="1"/>
</dbReference>
<feature type="region of interest" description="Disordered" evidence="1">
    <location>
        <begin position="181"/>
        <end position="262"/>
    </location>
</feature>
<feature type="compositionally biased region" description="Basic and acidic residues" evidence="1">
    <location>
        <begin position="252"/>
        <end position="262"/>
    </location>
</feature>
<dbReference type="PROSITE" id="PS51203">
    <property type="entry name" value="CS"/>
    <property type="match status" value="1"/>
</dbReference>
<dbReference type="InterPro" id="IPR007052">
    <property type="entry name" value="CS_dom"/>
</dbReference>
<name>A0ABD3MKK3_9STRA</name>
<feature type="compositionally biased region" description="Basic and acidic residues" evidence="1">
    <location>
        <begin position="40"/>
        <end position="53"/>
    </location>
</feature>
<dbReference type="Gene3D" id="2.60.40.790">
    <property type="match status" value="1"/>
</dbReference>
<keyword evidence="4" id="KW-1185">Reference proteome</keyword>
<dbReference type="Pfam" id="PF04969">
    <property type="entry name" value="CS"/>
    <property type="match status" value="1"/>
</dbReference>
<sequence>MAAQAQDPALESIEVNGETPPIEDAKEDGATATDGNEEDGPAKHNDQESEIQRRALASTAGYNGKYNWDANSKKNEKATVVPSSGAIVDYAWCDGKKSVSIYIALTGLDEVQDDDMKVSLVNDGEGVLFKAKNVTGKNRFLKIDKLHKKVKSTKLVRKRGQDKVIIKLVKDDEKRKWYNLKEGSSSSYGDDDYDWNDDNDDWIPPEDEEAMDDVLSGGTDNDEKEEAGETEGVDAPMENDAEEITTVGESETDAKDAEMTNE</sequence>
<organism evidence="3 4">
    <name type="scientific">Stephanodiscus triporus</name>
    <dbReference type="NCBI Taxonomy" id="2934178"/>
    <lineage>
        <taxon>Eukaryota</taxon>
        <taxon>Sar</taxon>
        <taxon>Stramenopiles</taxon>
        <taxon>Ochrophyta</taxon>
        <taxon>Bacillariophyta</taxon>
        <taxon>Coscinodiscophyceae</taxon>
        <taxon>Thalassiosirophycidae</taxon>
        <taxon>Stephanodiscales</taxon>
        <taxon>Stephanodiscaceae</taxon>
        <taxon>Stephanodiscus</taxon>
    </lineage>
</organism>
<evidence type="ECO:0000313" key="3">
    <source>
        <dbReference type="EMBL" id="KAL3764042.1"/>
    </source>
</evidence>
<dbReference type="EMBL" id="JALLAZ020001782">
    <property type="protein sequence ID" value="KAL3764042.1"/>
    <property type="molecule type" value="Genomic_DNA"/>
</dbReference>
<evidence type="ECO:0000313" key="4">
    <source>
        <dbReference type="Proteomes" id="UP001530315"/>
    </source>
</evidence>
<feature type="domain" description="CS" evidence="2">
    <location>
        <begin position="85"/>
        <end position="181"/>
    </location>
</feature>
<feature type="compositionally biased region" description="Acidic residues" evidence="1">
    <location>
        <begin position="220"/>
        <end position="243"/>
    </location>
</feature>
<feature type="compositionally biased region" description="Acidic residues" evidence="1">
    <location>
        <begin position="189"/>
        <end position="212"/>
    </location>
</feature>
<feature type="region of interest" description="Disordered" evidence="1">
    <location>
        <begin position="1"/>
        <end position="53"/>
    </location>
</feature>
<dbReference type="PANTHER" id="PTHR13164:SF6">
    <property type="entry name" value="CS DOMAIN-CONTAINING PROTEIN"/>
    <property type="match status" value="1"/>
</dbReference>
<dbReference type="Proteomes" id="UP001530315">
    <property type="component" value="Unassembled WGS sequence"/>
</dbReference>
<gene>
    <name evidence="3" type="ORF">ACHAW5_003991</name>
</gene>